<dbReference type="STRING" id="31234.E3MJT4"/>
<dbReference type="InterPro" id="IPR036036">
    <property type="entry name" value="SOCS_box-like_dom_sf"/>
</dbReference>
<feature type="repeat" description="ANK" evidence="3">
    <location>
        <begin position="313"/>
        <end position="345"/>
    </location>
</feature>
<evidence type="ECO:0000313" key="5">
    <source>
        <dbReference type="EMBL" id="EFP03554.1"/>
    </source>
</evidence>
<dbReference type="PROSITE" id="PS50088">
    <property type="entry name" value="ANK_REPEAT"/>
    <property type="match status" value="5"/>
</dbReference>
<feature type="domain" description="SOCS box" evidence="4">
    <location>
        <begin position="433"/>
        <end position="483"/>
    </location>
</feature>
<protein>
    <recommendedName>
        <fullName evidence="4">SOCS box domain-containing protein</fullName>
    </recommendedName>
</protein>
<feature type="repeat" description="ANK" evidence="3">
    <location>
        <begin position="228"/>
        <end position="260"/>
    </location>
</feature>
<dbReference type="SMART" id="SM00253">
    <property type="entry name" value="SOCS"/>
    <property type="match status" value="1"/>
</dbReference>
<dbReference type="eggNOG" id="KOG0504">
    <property type="taxonomic scope" value="Eukaryota"/>
</dbReference>
<sequence>MMESHDDFDSQSQLQRALADKITNYAPIEEIRYVLMRGAQVDGQVTAGLTPLHYACYINYQAAAKLLLTLGAKVQAVDNIGCSALHLCAEHGHYRMIKLLLQYMKVVEQYETPEFRVGDKYPQRENIDEPLRLAIKNGHYDCARLLLTNGANPNAIYFDGPEITQVSPLDTNFLEMLLEFGADPNVFDRKGLTPIMKACRMKDKGIEAIRILLKYGADINKLSPERQDHRSALHFALLSGNHDLVKFLIANGCNVNMDEKYEKPSPIDIAVLKDDPVLLKIVLDAGANPNAVHTYIGSCLHLASCSGKILWFKKLNELKFLVLLNQYKIVELLLEHGADMNLQHKFPDGSRLKSPFVEYFRSNDSIDAKVVKLFITHGAKVVMRNPLHDCRGQLRNVLKLAALQNQPEVLELLLGLGEQYDNKAIERLPLPSELKTHISERAKNPHSLQHLCRLQIRDTVQTSEYKTLPIPEFLKAYLLGLIP</sequence>
<dbReference type="PRINTS" id="PR01415">
    <property type="entry name" value="ANKYRIN"/>
</dbReference>
<evidence type="ECO:0000313" key="6">
    <source>
        <dbReference type="Proteomes" id="UP000008281"/>
    </source>
</evidence>
<dbReference type="FunCoup" id="E3MJT4">
    <property type="interactions" value="30"/>
</dbReference>
<dbReference type="SUPFAM" id="SSF158235">
    <property type="entry name" value="SOCS box-like"/>
    <property type="match status" value="1"/>
</dbReference>
<dbReference type="Pfam" id="PF07525">
    <property type="entry name" value="SOCS_box"/>
    <property type="match status" value="1"/>
</dbReference>
<dbReference type="PROSITE" id="PS50297">
    <property type="entry name" value="ANK_REP_REGION"/>
    <property type="match status" value="4"/>
</dbReference>
<dbReference type="Gene3D" id="1.10.750.20">
    <property type="entry name" value="SOCS box"/>
    <property type="match status" value="1"/>
</dbReference>
<dbReference type="PANTHER" id="PTHR24198">
    <property type="entry name" value="ANKYRIN REPEAT AND PROTEIN KINASE DOMAIN-CONTAINING PROTEIN"/>
    <property type="match status" value="1"/>
</dbReference>
<dbReference type="SMART" id="SM00969">
    <property type="entry name" value="SOCS_box"/>
    <property type="match status" value="1"/>
</dbReference>
<dbReference type="SMART" id="SM00248">
    <property type="entry name" value="ANK"/>
    <property type="match status" value="9"/>
</dbReference>
<dbReference type="EMBL" id="DS268450">
    <property type="protein sequence ID" value="EFP03554.1"/>
    <property type="molecule type" value="Genomic_DNA"/>
</dbReference>
<dbReference type="Gene3D" id="1.25.40.20">
    <property type="entry name" value="Ankyrin repeat-containing domain"/>
    <property type="match status" value="3"/>
</dbReference>
<evidence type="ECO:0000256" key="1">
    <source>
        <dbReference type="ARBA" id="ARBA00022737"/>
    </source>
</evidence>
<dbReference type="OrthoDB" id="366390at2759"/>
<dbReference type="PANTHER" id="PTHR24198:SF165">
    <property type="entry name" value="ANKYRIN REPEAT-CONTAINING PROTEIN-RELATED"/>
    <property type="match status" value="1"/>
</dbReference>
<reference evidence="5" key="1">
    <citation type="submission" date="2007-07" db="EMBL/GenBank/DDBJ databases">
        <title>PCAP assembly of the Caenorhabditis remanei genome.</title>
        <authorList>
            <consortium name="The Caenorhabditis remanei Sequencing Consortium"/>
            <person name="Wilson R.K."/>
        </authorList>
    </citation>
    <scope>NUCLEOTIDE SEQUENCE [LARGE SCALE GENOMIC DNA]</scope>
    <source>
        <strain evidence="5">PB4641</strain>
    </source>
</reference>
<dbReference type="OMA" id="VHTYIGS"/>
<name>E3MJT4_CAERE</name>
<dbReference type="PROSITE" id="PS50225">
    <property type="entry name" value="SOCS"/>
    <property type="match status" value="1"/>
</dbReference>
<organism evidence="6">
    <name type="scientific">Caenorhabditis remanei</name>
    <name type="common">Caenorhabditis vulgaris</name>
    <dbReference type="NCBI Taxonomy" id="31234"/>
    <lineage>
        <taxon>Eukaryota</taxon>
        <taxon>Metazoa</taxon>
        <taxon>Ecdysozoa</taxon>
        <taxon>Nematoda</taxon>
        <taxon>Chromadorea</taxon>
        <taxon>Rhabditida</taxon>
        <taxon>Rhabditina</taxon>
        <taxon>Rhabditomorpha</taxon>
        <taxon>Rhabditoidea</taxon>
        <taxon>Rhabditidae</taxon>
        <taxon>Peloderinae</taxon>
        <taxon>Caenorhabditis</taxon>
    </lineage>
</organism>
<proteinExistence type="predicted"/>
<dbReference type="GO" id="GO:0035556">
    <property type="term" value="P:intracellular signal transduction"/>
    <property type="evidence" value="ECO:0007669"/>
    <property type="project" value="InterPro"/>
</dbReference>
<evidence type="ECO:0000256" key="3">
    <source>
        <dbReference type="PROSITE-ProRule" id="PRU00023"/>
    </source>
</evidence>
<dbReference type="CDD" id="cd03716">
    <property type="entry name" value="SOCS_ASB_like"/>
    <property type="match status" value="1"/>
</dbReference>
<evidence type="ECO:0000259" key="4">
    <source>
        <dbReference type="PROSITE" id="PS50225"/>
    </source>
</evidence>
<dbReference type="InterPro" id="IPR036770">
    <property type="entry name" value="Ankyrin_rpt-contain_sf"/>
</dbReference>
<dbReference type="AlphaFoldDB" id="E3MJT4"/>
<feature type="repeat" description="ANK" evidence="3">
    <location>
        <begin position="126"/>
        <end position="158"/>
    </location>
</feature>
<feature type="repeat" description="ANK" evidence="3">
    <location>
        <begin position="190"/>
        <end position="224"/>
    </location>
</feature>
<dbReference type="SUPFAM" id="SSF48403">
    <property type="entry name" value="Ankyrin repeat"/>
    <property type="match status" value="2"/>
</dbReference>
<evidence type="ECO:0000256" key="2">
    <source>
        <dbReference type="ARBA" id="ARBA00023043"/>
    </source>
</evidence>
<dbReference type="InParanoid" id="E3MJT4"/>
<keyword evidence="1" id="KW-0677">Repeat</keyword>
<gene>
    <name evidence="5" type="ORF">CRE_19274</name>
</gene>
<accession>E3MJT4</accession>
<dbReference type="HOGENOM" id="CLU_047464_0_0_1"/>
<dbReference type="Proteomes" id="UP000008281">
    <property type="component" value="Unassembled WGS sequence"/>
</dbReference>
<dbReference type="Pfam" id="PF00023">
    <property type="entry name" value="Ank"/>
    <property type="match status" value="2"/>
</dbReference>
<keyword evidence="6" id="KW-1185">Reference proteome</keyword>
<dbReference type="InterPro" id="IPR002110">
    <property type="entry name" value="Ankyrin_rpt"/>
</dbReference>
<feature type="repeat" description="ANK" evidence="3">
    <location>
        <begin position="47"/>
        <end position="79"/>
    </location>
</feature>
<dbReference type="Pfam" id="PF12796">
    <property type="entry name" value="Ank_2"/>
    <property type="match status" value="2"/>
</dbReference>
<dbReference type="InterPro" id="IPR001496">
    <property type="entry name" value="SOCS_box"/>
</dbReference>
<keyword evidence="2 3" id="KW-0040">ANK repeat</keyword>